<feature type="transmembrane region" description="Helical" evidence="12">
    <location>
        <begin position="117"/>
        <end position="138"/>
    </location>
</feature>
<comment type="subcellular location">
    <subcellularLocation>
        <location evidence="2">Membrane</location>
        <topology evidence="2">Multi-pass membrane protein</topology>
    </subcellularLocation>
</comment>
<keyword evidence="7 12" id="KW-0812">Transmembrane</keyword>
<dbReference type="PROSITE" id="PS50283">
    <property type="entry name" value="NA_SOLUT_SYMP_3"/>
    <property type="match status" value="1"/>
</dbReference>
<evidence type="ECO:0000259" key="13">
    <source>
        <dbReference type="PROSITE" id="PS50109"/>
    </source>
</evidence>
<dbReference type="SUPFAM" id="SSF47384">
    <property type="entry name" value="Homodimeric domain of signal transducing histidine kinase"/>
    <property type="match status" value="1"/>
</dbReference>
<reference evidence="14 15" key="1">
    <citation type="submission" date="2019-06" db="EMBL/GenBank/DDBJ databases">
        <title>YIM 131921 draft genome.</title>
        <authorList>
            <person name="Jiang L."/>
        </authorList>
    </citation>
    <scope>NUCLEOTIDE SEQUENCE [LARGE SCALE GENOMIC DNA]</scope>
    <source>
        <strain evidence="14 15">YIM 131921</strain>
    </source>
</reference>
<proteinExistence type="inferred from homology"/>
<dbReference type="InterPro" id="IPR036890">
    <property type="entry name" value="HATPase_C_sf"/>
</dbReference>
<feature type="domain" description="Histidine kinase" evidence="13">
    <location>
        <begin position="673"/>
        <end position="890"/>
    </location>
</feature>
<dbReference type="InterPro" id="IPR004358">
    <property type="entry name" value="Sig_transdc_His_kin-like_C"/>
</dbReference>
<evidence type="ECO:0000256" key="5">
    <source>
        <dbReference type="ARBA" id="ARBA00022553"/>
    </source>
</evidence>
<dbReference type="SMART" id="SM00387">
    <property type="entry name" value="HATPase_c"/>
    <property type="match status" value="1"/>
</dbReference>
<dbReference type="InterPro" id="IPR038377">
    <property type="entry name" value="Na/Glc_symporter_sf"/>
</dbReference>
<comment type="caution">
    <text evidence="14">The sequence shown here is derived from an EMBL/GenBank/DDBJ whole genome shotgun (WGS) entry which is preliminary data.</text>
</comment>
<keyword evidence="6" id="KW-0808">Transferase</keyword>
<comment type="catalytic activity">
    <reaction evidence="1">
        <text>ATP + protein L-histidine = ADP + protein N-phospho-L-histidine.</text>
        <dbReference type="EC" id="2.7.13.3"/>
    </reaction>
</comment>
<sequence>MTLTFDTLVAVSLGYVAVLFAVAFAAERRADAGSSVWLRSPLIYTLSLSIYCTAWTFYGAVGYAARSGLEYLTIYLGPSLVMIGWWWVLRKLVRIGRAQRITSIADLVSSRFGKSPWIGALVTLIAVAGVTPYIALQLQSISLTFAAFTEGMPGGSTDVEFVALWTAVGLAVFTILFGTRNLDPSERHHGIVMAIAVEAVVKLFALLAVGAFVVWGLGGGLSGTLARIDASDVPMWQGDGGRWVGLTLLSGAAFLTLPRMFHVLVVENDDDRHLAVASWAFPLYVLLMSLFVVPIAVVGLERLPSGSNPDLFVLALPISEGHGGLALLAFLGGFSSATSMVIVATIALATMVSNHIVAPLWLSTREPDAVSRDLRGTILLARRVSVGGVLSLGYIYFQLTGSGVALSAIGLIAFAGVAQILPAMLGGIFWRGGTAGGAAAGLLLGAAVWVWTLFLPSFGTAVIPAGVLDHGPYGLGWLRPRALFGIEGIDPLLHSVIWSLLLNTGAFTLVSLLTFPKPLERLQGAQFVNVFEQANPSRAWSRSGAEVEDLLVLAQRVLGSEAALDLFGREAEGQGKSGHLPDPTPAFLQELERELAGSVGAAAAHALVGQFVKGPGVSVEDLMAVADEAAQILEYSARLEHKSAEQERTARALREANDKLTHIARQKDAFLSRISHELRTPTTSIRSFSSILGEEGLTPEEARRFAGIVEAEAQRMTRLLDDLLDLSVLREGQVSLRQQEGLLSEVIDRAVVSAGTIQGGLRVVRDAAAEAVPVTTDLDRLAQVFINLVSNARKYCDAARPELRIGVQRRGGQVIIDFVDNGSGIPVPEREVVFESFARLTGRRTGSAEPTGAGLGLAICREIMAHLGGSISYLPGQGGAAFRVILPQGLSAAAAE</sequence>
<keyword evidence="10" id="KW-0902">Two-component regulatory system</keyword>
<dbReference type="Gene3D" id="3.30.565.10">
    <property type="entry name" value="Histidine kinase-like ATPase, C-terminal domain"/>
    <property type="match status" value="1"/>
</dbReference>
<dbReference type="InterPro" id="IPR005467">
    <property type="entry name" value="His_kinase_dom"/>
</dbReference>
<dbReference type="GO" id="GO:0000155">
    <property type="term" value="F:phosphorelay sensor kinase activity"/>
    <property type="evidence" value="ECO:0007669"/>
    <property type="project" value="InterPro"/>
</dbReference>
<feature type="transmembrane region" description="Helical" evidence="12">
    <location>
        <begin position="41"/>
        <end position="61"/>
    </location>
</feature>
<dbReference type="Pfam" id="PF02518">
    <property type="entry name" value="HATPase_c"/>
    <property type="match status" value="1"/>
</dbReference>
<dbReference type="InterPro" id="IPR001734">
    <property type="entry name" value="Na/solute_symporter"/>
</dbReference>
<feature type="transmembrane region" description="Helical" evidence="12">
    <location>
        <begin position="281"/>
        <end position="300"/>
    </location>
</feature>
<keyword evidence="8" id="KW-0418">Kinase</keyword>
<keyword evidence="11 12" id="KW-0472">Membrane</keyword>
<accession>A0A5C4N5C5</accession>
<dbReference type="InterPro" id="IPR036097">
    <property type="entry name" value="HisK_dim/P_sf"/>
</dbReference>
<dbReference type="Gene3D" id="1.20.1730.10">
    <property type="entry name" value="Sodium/glucose cotransporter"/>
    <property type="match status" value="1"/>
</dbReference>
<protein>
    <recommendedName>
        <fullName evidence="4">histidine kinase</fullName>
        <ecNumber evidence="4">2.7.13.3</ecNumber>
    </recommendedName>
</protein>
<evidence type="ECO:0000256" key="6">
    <source>
        <dbReference type="ARBA" id="ARBA00022679"/>
    </source>
</evidence>
<dbReference type="FunFam" id="1.10.287.130:FF:000001">
    <property type="entry name" value="Two-component sensor histidine kinase"/>
    <property type="match status" value="1"/>
</dbReference>
<gene>
    <name evidence="14" type="ORF">FHG66_00950</name>
</gene>
<feature type="transmembrane region" description="Helical" evidence="12">
    <location>
        <begin position="191"/>
        <end position="217"/>
    </location>
</feature>
<evidence type="ECO:0000256" key="9">
    <source>
        <dbReference type="ARBA" id="ARBA00022989"/>
    </source>
</evidence>
<feature type="transmembrane region" description="Helical" evidence="12">
    <location>
        <begin position="403"/>
        <end position="430"/>
    </location>
</feature>
<evidence type="ECO:0000313" key="15">
    <source>
        <dbReference type="Proteomes" id="UP000305887"/>
    </source>
</evidence>
<dbReference type="EMBL" id="VDFU01000001">
    <property type="protein sequence ID" value="TNC52893.1"/>
    <property type="molecule type" value="Genomic_DNA"/>
</dbReference>
<feature type="transmembrane region" description="Helical" evidence="12">
    <location>
        <begin position="159"/>
        <end position="179"/>
    </location>
</feature>
<dbReference type="RefSeq" id="WP_139074735.1">
    <property type="nucleotide sequence ID" value="NZ_VDFU01000001.1"/>
</dbReference>
<dbReference type="CDD" id="cd10322">
    <property type="entry name" value="SLC5sbd"/>
    <property type="match status" value="1"/>
</dbReference>
<evidence type="ECO:0000256" key="8">
    <source>
        <dbReference type="ARBA" id="ARBA00022777"/>
    </source>
</evidence>
<dbReference type="SUPFAM" id="SSF55874">
    <property type="entry name" value="ATPase domain of HSP90 chaperone/DNA topoisomerase II/histidine kinase"/>
    <property type="match status" value="1"/>
</dbReference>
<dbReference type="OrthoDB" id="9764438at2"/>
<name>A0A5C4N5C5_9RHOB</name>
<feature type="transmembrane region" description="Helical" evidence="12">
    <location>
        <begin position="243"/>
        <end position="261"/>
    </location>
</feature>
<dbReference type="PANTHER" id="PTHR43711:SF1">
    <property type="entry name" value="HISTIDINE KINASE 1"/>
    <property type="match status" value="1"/>
</dbReference>
<feature type="transmembrane region" description="Helical" evidence="12">
    <location>
        <begin position="312"/>
        <end position="334"/>
    </location>
</feature>
<dbReference type="InterPro" id="IPR050736">
    <property type="entry name" value="Sensor_HK_Regulatory"/>
</dbReference>
<dbReference type="PROSITE" id="PS50109">
    <property type="entry name" value="HIS_KIN"/>
    <property type="match status" value="1"/>
</dbReference>
<dbReference type="SMART" id="SM00388">
    <property type="entry name" value="HisKA"/>
    <property type="match status" value="1"/>
</dbReference>
<evidence type="ECO:0000256" key="10">
    <source>
        <dbReference type="ARBA" id="ARBA00023012"/>
    </source>
</evidence>
<keyword evidence="5" id="KW-0597">Phosphoprotein</keyword>
<keyword evidence="9 12" id="KW-1133">Transmembrane helix</keyword>
<dbReference type="AlphaFoldDB" id="A0A5C4N5C5"/>
<dbReference type="GO" id="GO:0016020">
    <property type="term" value="C:membrane"/>
    <property type="evidence" value="ECO:0007669"/>
    <property type="project" value="UniProtKB-SubCell"/>
</dbReference>
<dbReference type="PRINTS" id="PR00344">
    <property type="entry name" value="BCTRLSENSOR"/>
</dbReference>
<dbReference type="InterPro" id="IPR003594">
    <property type="entry name" value="HATPase_dom"/>
</dbReference>
<keyword evidence="15" id="KW-1185">Reference proteome</keyword>
<dbReference type="Pfam" id="PF00512">
    <property type="entry name" value="HisKA"/>
    <property type="match status" value="1"/>
</dbReference>
<feature type="transmembrane region" description="Helical" evidence="12">
    <location>
        <begin position="340"/>
        <end position="362"/>
    </location>
</feature>
<dbReference type="GO" id="GO:0022857">
    <property type="term" value="F:transmembrane transporter activity"/>
    <property type="evidence" value="ECO:0007669"/>
    <property type="project" value="InterPro"/>
</dbReference>
<dbReference type="PANTHER" id="PTHR43711">
    <property type="entry name" value="TWO-COMPONENT HISTIDINE KINASE"/>
    <property type="match status" value="1"/>
</dbReference>
<evidence type="ECO:0000256" key="4">
    <source>
        <dbReference type="ARBA" id="ARBA00012438"/>
    </source>
</evidence>
<feature type="transmembrane region" description="Helical" evidence="12">
    <location>
        <begin position="68"/>
        <end position="88"/>
    </location>
</feature>
<evidence type="ECO:0000256" key="2">
    <source>
        <dbReference type="ARBA" id="ARBA00004141"/>
    </source>
</evidence>
<evidence type="ECO:0000256" key="7">
    <source>
        <dbReference type="ARBA" id="ARBA00022692"/>
    </source>
</evidence>
<comment type="similarity">
    <text evidence="3">Belongs to the sodium:solute symporter (SSF) (TC 2.A.21) family.</text>
</comment>
<evidence type="ECO:0000313" key="14">
    <source>
        <dbReference type="EMBL" id="TNC52893.1"/>
    </source>
</evidence>
<evidence type="ECO:0000256" key="3">
    <source>
        <dbReference type="ARBA" id="ARBA00006434"/>
    </source>
</evidence>
<dbReference type="Proteomes" id="UP000305887">
    <property type="component" value="Unassembled WGS sequence"/>
</dbReference>
<organism evidence="14 15">
    <name type="scientific">Rubellimicrobium rubrum</name>
    <dbReference type="NCBI Taxonomy" id="2585369"/>
    <lineage>
        <taxon>Bacteria</taxon>
        <taxon>Pseudomonadati</taxon>
        <taxon>Pseudomonadota</taxon>
        <taxon>Alphaproteobacteria</taxon>
        <taxon>Rhodobacterales</taxon>
        <taxon>Roseobacteraceae</taxon>
        <taxon>Rubellimicrobium</taxon>
    </lineage>
</organism>
<dbReference type="InterPro" id="IPR003661">
    <property type="entry name" value="HisK_dim/P_dom"/>
</dbReference>
<dbReference type="CDD" id="cd00075">
    <property type="entry name" value="HATPase"/>
    <property type="match status" value="1"/>
</dbReference>
<evidence type="ECO:0000256" key="1">
    <source>
        <dbReference type="ARBA" id="ARBA00000085"/>
    </source>
</evidence>
<dbReference type="EC" id="2.7.13.3" evidence="4"/>
<evidence type="ECO:0000256" key="11">
    <source>
        <dbReference type="ARBA" id="ARBA00023136"/>
    </source>
</evidence>
<evidence type="ECO:0000256" key="12">
    <source>
        <dbReference type="SAM" id="Phobius"/>
    </source>
</evidence>
<dbReference type="CDD" id="cd00082">
    <property type="entry name" value="HisKA"/>
    <property type="match status" value="1"/>
</dbReference>
<dbReference type="Gene3D" id="1.10.287.130">
    <property type="match status" value="1"/>
</dbReference>